<dbReference type="SUPFAM" id="SSF49373">
    <property type="entry name" value="Invasin/intimin cell-adhesion fragments"/>
    <property type="match status" value="1"/>
</dbReference>
<evidence type="ECO:0000313" key="5">
    <source>
        <dbReference type="EMBL" id="TKI71464.1"/>
    </source>
</evidence>
<protein>
    <recommendedName>
        <fullName evidence="4">SLH domain-containing protein</fullName>
    </recommendedName>
</protein>
<dbReference type="Pfam" id="PF13517">
    <property type="entry name" value="FG-GAP_3"/>
    <property type="match status" value="2"/>
</dbReference>
<dbReference type="RefSeq" id="WP_107895875.1">
    <property type="nucleotide sequence ID" value="NZ_PYWM01000014.1"/>
</dbReference>
<feature type="domain" description="SLH" evidence="4">
    <location>
        <begin position="1343"/>
        <end position="1405"/>
    </location>
</feature>
<keyword evidence="2" id="KW-0732">Signal</keyword>
<comment type="caution">
    <text evidence="5">The sequence shown here is derived from an EMBL/GenBank/DDBJ whole genome shotgun (WGS) entry which is preliminary data.</text>
</comment>
<dbReference type="SMART" id="SM00635">
    <property type="entry name" value="BID_2"/>
    <property type="match status" value="2"/>
</dbReference>
<dbReference type="Pfam" id="PF00395">
    <property type="entry name" value="SLH"/>
    <property type="match status" value="3"/>
</dbReference>
<gene>
    <name evidence="5" type="ORF">FC756_05525</name>
</gene>
<reference evidence="5 6" key="1">
    <citation type="submission" date="2019-04" db="EMBL/GenBank/DDBJ databases">
        <title>Lysinibacillus genome sequencing.</title>
        <authorList>
            <person name="Dunlap C."/>
        </authorList>
    </citation>
    <scope>NUCLEOTIDE SEQUENCE [LARGE SCALE GENOMIC DNA]</scope>
    <source>
        <strain evidence="5 6">CCTCC AB 2010389</strain>
    </source>
</reference>
<feature type="domain" description="SLH" evidence="4">
    <location>
        <begin position="1212"/>
        <end position="1271"/>
    </location>
</feature>
<dbReference type="Pfam" id="PF17963">
    <property type="entry name" value="Big_9"/>
    <property type="match status" value="1"/>
</dbReference>
<sequence>MHNKKLLHVVIILFMLLSLLPITPKQAKAASLNQIFLGEPQAVFSGSPISFGQKAVAIGKDSNGTLHMAGMAGLTPFTLSDLKGVPVYQLHTESPEKNGFNGTSMADLDGDGKQDIVSAGPNGSLESPNNIYLWNRDNQTLTKQSTFNLFSKALYGTNVQTGDVNNDGKVDVIWFGPDEMYVGINNSTPNNPSFLLKENVGGDNQSGNYGCSMGDFNGDGKLDYICSTNNRNHNDLFKIGLGNGDGTFQLEAVPQRSDSIVARDVASDDLNQDGKDDFVLVRGSYATNSIEISVGLRNSTNTGFDITLLSRSAFMNGSIAIGDVNNDGYKDIALNTLNNANQKKLDIHLNNGIGQFNSAPDVTTSGENIDQLFIEDMNNDGVNDILTVGRTGVSYYPVNLYTELTNLALDQTNITLKPNATKQLTALFTPANATFQDVTWESSYPTIATVDQNGLVTGLAEGSATITVTSTKDGTKFATCNVLVGNPPTLSNLTVSEGTLSPTFAEDTNDYIVHVDNAVTSLKVTPTVMDTAATIKVLDTDVTSESPSDELSLQVGKNSIPVVVKSSDGIENTYTLTVIRNASSPLVTSASTTEHSQTQSGLVITSEDGNAVTHLKISNIQGGALFKNDGTTVIQEGDFITIAEGDSGLKFTPTQYLNSVANDVFSFDVAAALDTTDSGLSNTAQATISVSEVNDEPIATDDTLSVKENAKAKIITFAELLANDKAGPENENNQKLSVKSVDNAVGGTVAIENDEIKFILEKDFKGQTGFQYTIVDDGTTSGVIDPKEATGNVVFSVQENQIPTVNEPIANQQGIAGGDVISLDLSNTFKDLDNDSLTLSATSHKEAIATVSIKDNNLKINPLSAGQATITVTAEDDFGGRVTTDFEITVVQQFTVTFEVNGGSKVPAQKVQVGAVATKPSENPTKAGYTFGGWYMDRELAKVFDFTKGIEGNTTVYAKWFVISSGDSGSSSTPSTSEPTPKPTPTEDVKVLVNGKEEAIGKATSTQVGSQKVMTVTVDSKKLQEKLAAEGKKAVVTIPVNNDADIIIGELNAQMVKNMQNEQALVVIQTPTASYTLPASQINIDAISTEIGKDIALEDIKVQIEIAKPTNDMVKFVENVAQQGKFSVMVAPIEFTVKAVSTMKTVDVTSFNAYVQRTITIPKDVEASKITTAIVVKQDGTAQHVPTKVIQKEGKYYAVINSLTNSTYALVWNPIEFTDVANHWSKEAVNNLGSRMIINGVREGIFAPNQDITRAQFAAIIVRALGLKTDDRTSHYEDVTTDAWYASYINAASEYKLIQGYSNGNFGPNDKITRQQAITILARALLLTDVDTTISEQEAATILAAFIDEGQIAEYAKSPIAVAVKTGLVTGKANKTIAPTANISRAEVAVIIERFLKKAELINSK</sequence>
<dbReference type="InterPro" id="IPR003343">
    <property type="entry name" value="Big_2"/>
</dbReference>
<dbReference type="Pfam" id="PF02368">
    <property type="entry name" value="Big_2"/>
    <property type="match status" value="1"/>
</dbReference>
<dbReference type="InterPro" id="IPR001119">
    <property type="entry name" value="SLH_dom"/>
</dbReference>
<dbReference type="Gene3D" id="2.60.40.1080">
    <property type="match status" value="1"/>
</dbReference>
<evidence type="ECO:0000256" key="1">
    <source>
        <dbReference type="ARBA" id="ARBA00004196"/>
    </source>
</evidence>
<dbReference type="InterPro" id="IPR013783">
    <property type="entry name" value="Ig-like_fold"/>
</dbReference>
<feature type="region of interest" description="Disordered" evidence="3">
    <location>
        <begin position="967"/>
        <end position="988"/>
    </location>
</feature>
<dbReference type="SUPFAM" id="SSF69318">
    <property type="entry name" value="Integrin alpha N-terminal domain"/>
    <property type="match status" value="1"/>
</dbReference>
<proteinExistence type="predicted"/>
<organism evidence="5 6">
    <name type="scientific">Lysinibacillus mangiferihumi</name>
    <dbReference type="NCBI Taxonomy" id="1130819"/>
    <lineage>
        <taxon>Bacteria</taxon>
        <taxon>Bacillati</taxon>
        <taxon>Bacillota</taxon>
        <taxon>Bacilli</taxon>
        <taxon>Bacillales</taxon>
        <taxon>Bacillaceae</taxon>
        <taxon>Lysinibacillus</taxon>
    </lineage>
</organism>
<dbReference type="Proteomes" id="UP000308744">
    <property type="component" value="Unassembled WGS sequence"/>
</dbReference>
<dbReference type="Pfam" id="PF12733">
    <property type="entry name" value="Cadherin-like"/>
    <property type="match status" value="1"/>
</dbReference>
<dbReference type="InterPro" id="IPR042229">
    <property type="entry name" value="Listeria/Bacterioides_rpt_sf"/>
</dbReference>
<dbReference type="PROSITE" id="PS51272">
    <property type="entry name" value="SLH"/>
    <property type="match status" value="3"/>
</dbReference>
<dbReference type="Gene3D" id="2.60.40.10">
    <property type="entry name" value="Immunoglobulins"/>
    <property type="match status" value="1"/>
</dbReference>
<evidence type="ECO:0000256" key="3">
    <source>
        <dbReference type="SAM" id="MobiDB-lite"/>
    </source>
</evidence>
<dbReference type="InterPro" id="IPR025883">
    <property type="entry name" value="Cadherin-like_domain"/>
</dbReference>
<evidence type="ECO:0000313" key="6">
    <source>
        <dbReference type="Proteomes" id="UP000308744"/>
    </source>
</evidence>
<keyword evidence="6" id="KW-1185">Reference proteome</keyword>
<dbReference type="Gene3D" id="2.130.10.130">
    <property type="entry name" value="Integrin alpha, N-terminal"/>
    <property type="match status" value="2"/>
</dbReference>
<dbReference type="EMBL" id="SZPU01000017">
    <property type="protein sequence ID" value="TKI71464.1"/>
    <property type="molecule type" value="Genomic_DNA"/>
</dbReference>
<dbReference type="PANTHER" id="PTHR46580">
    <property type="entry name" value="SENSOR KINASE-RELATED"/>
    <property type="match status" value="1"/>
</dbReference>
<dbReference type="Gene3D" id="2.60.40.4270">
    <property type="entry name" value="Listeria-Bacteroides repeat domain"/>
    <property type="match status" value="1"/>
</dbReference>
<dbReference type="InterPro" id="IPR013378">
    <property type="entry name" value="InlB-like_B-rpt"/>
</dbReference>
<name>A0A4U2ZB50_9BACI</name>
<evidence type="ECO:0000259" key="4">
    <source>
        <dbReference type="PROSITE" id="PS51272"/>
    </source>
</evidence>
<feature type="domain" description="SLH" evidence="4">
    <location>
        <begin position="1272"/>
        <end position="1335"/>
    </location>
</feature>
<evidence type="ECO:0000256" key="2">
    <source>
        <dbReference type="ARBA" id="ARBA00022729"/>
    </source>
</evidence>
<dbReference type="InterPro" id="IPR028994">
    <property type="entry name" value="Integrin_alpha_N"/>
</dbReference>
<dbReference type="GO" id="GO:0030313">
    <property type="term" value="C:cell envelope"/>
    <property type="evidence" value="ECO:0007669"/>
    <property type="project" value="UniProtKB-SubCell"/>
</dbReference>
<dbReference type="NCBIfam" id="TIGR02543">
    <property type="entry name" value="List_Bact_rpt"/>
    <property type="match status" value="1"/>
</dbReference>
<dbReference type="PANTHER" id="PTHR46580:SF4">
    <property type="entry name" value="ATP_GTP-BINDING PROTEIN"/>
    <property type="match status" value="1"/>
</dbReference>
<accession>A0A4U2ZB50</accession>
<dbReference type="InterPro" id="IPR013517">
    <property type="entry name" value="FG-GAP"/>
</dbReference>
<dbReference type="Pfam" id="PF09479">
    <property type="entry name" value="Flg_new"/>
    <property type="match status" value="1"/>
</dbReference>
<feature type="compositionally biased region" description="Low complexity" evidence="3">
    <location>
        <begin position="967"/>
        <end position="979"/>
    </location>
</feature>
<comment type="subcellular location">
    <subcellularLocation>
        <location evidence="1">Cell envelope</location>
    </subcellularLocation>
</comment>
<dbReference type="InterPro" id="IPR008964">
    <property type="entry name" value="Invasin/intimin_cell_adhesion"/>
</dbReference>